<dbReference type="OMA" id="PNPYSMD"/>
<dbReference type="PANTHER" id="PTHR13460">
    <property type="match status" value="1"/>
</dbReference>
<feature type="signal peptide" evidence="12">
    <location>
        <begin position="1"/>
        <end position="17"/>
    </location>
</feature>
<sequence length="274" mass="29777">MAFCFLLLLLLFPGSWADSLAERTVWAINAGGDVHTDQYGIQYSSDPLDGITGTASDYGLQMSIGRVPDQDQILYQTERWADTTFMYELEILGDGHYVIVLKFAEVYFSQPQQKVFDIRVNGHAVLKDLDIYQEVGRATALDVLVPLSVSHGRLSLSVGASSFHGSLSIEFVKGHHDNPKICAIAVIQGIVDDIPPLPPLPGLTPAPIPISLGESSGETGGRSDSDNSMSKPKRKILSGPRTPDPYLSDQGSIMVPILVAFGIFLPTLFCLCRL</sequence>
<dbReference type="GO" id="GO:0005789">
    <property type="term" value="C:endoplasmic reticulum membrane"/>
    <property type="evidence" value="ECO:0007669"/>
    <property type="project" value="UniProtKB-SubCell"/>
</dbReference>
<dbReference type="InterPro" id="IPR039155">
    <property type="entry name" value="MLEC"/>
</dbReference>
<reference evidence="14" key="1">
    <citation type="submission" date="2025-05" db="UniProtKB">
        <authorList>
            <consortium name="Ensembl"/>
        </authorList>
    </citation>
    <scope>IDENTIFICATION</scope>
</reference>
<evidence type="ECO:0000256" key="2">
    <source>
        <dbReference type="ARBA" id="ARBA00009141"/>
    </source>
</evidence>
<feature type="chain" id="PRO_5044680524" evidence="12">
    <location>
        <begin position="18"/>
        <end position="274"/>
    </location>
</feature>
<evidence type="ECO:0000256" key="12">
    <source>
        <dbReference type="SAM" id="SignalP"/>
    </source>
</evidence>
<keyword evidence="7 11" id="KW-0472">Membrane</keyword>
<evidence type="ECO:0000256" key="3">
    <source>
        <dbReference type="ARBA" id="ARBA00022692"/>
    </source>
</evidence>
<dbReference type="AlphaFoldDB" id="A0A8C4QLK9"/>
<comment type="subcellular location">
    <subcellularLocation>
        <location evidence="1">Endoplasmic reticulum membrane</location>
        <topology evidence="1">Single-pass type I membrane protein</topology>
    </subcellularLocation>
</comment>
<keyword evidence="8" id="KW-0325">Glycoprotein</keyword>
<keyword evidence="4 12" id="KW-0732">Signal</keyword>
<dbReference type="InterPro" id="IPR021720">
    <property type="entry name" value="Malectin_dom"/>
</dbReference>
<evidence type="ECO:0000256" key="6">
    <source>
        <dbReference type="ARBA" id="ARBA00022989"/>
    </source>
</evidence>
<dbReference type="Pfam" id="PF11721">
    <property type="entry name" value="Malectin"/>
    <property type="match status" value="1"/>
</dbReference>
<dbReference type="GO" id="GO:0030246">
    <property type="term" value="F:carbohydrate binding"/>
    <property type="evidence" value="ECO:0007669"/>
    <property type="project" value="InterPro"/>
</dbReference>
<dbReference type="GeneTree" id="ENSGT00390000016504"/>
<evidence type="ECO:0000256" key="4">
    <source>
        <dbReference type="ARBA" id="ARBA00022729"/>
    </source>
</evidence>
<evidence type="ECO:0000256" key="7">
    <source>
        <dbReference type="ARBA" id="ARBA00023136"/>
    </source>
</evidence>
<evidence type="ECO:0000256" key="9">
    <source>
        <dbReference type="ARBA" id="ARBA00023277"/>
    </source>
</evidence>
<feature type="transmembrane region" description="Helical" evidence="11">
    <location>
        <begin position="253"/>
        <end position="272"/>
    </location>
</feature>
<accession>A0A8C4QLK9</accession>
<evidence type="ECO:0000259" key="13">
    <source>
        <dbReference type="Pfam" id="PF11721"/>
    </source>
</evidence>
<keyword evidence="6 11" id="KW-1133">Transmembrane helix</keyword>
<evidence type="ECO:0000256" key="5">
    <source>
        <dbReference type="ARBA" id="ARBA00022824"/>
    </source>
</evidence>
<evidence type="ECO:0000256" key="1">
    <source>
        <dbReference type="ARBA" id="ARBA00004115"/>
    </source>
</evidence>
<protein>
    <submittedName>
        <fullName evidence="14">Malectin</fullName>
    </submittedName>
</protein>
<keyword evidence="5" id="KW-0256">Endoplasmic reticulum</keyword>
<comment type="similarity">
    <text evidence="2">Belongs to the malectin family.</text>
</comment>
<dbReference type="Gene3D" id="2.60.120.430">
    <property type="entry name" value="Galactose-binding lectin"/>
    <property type="match status" value="1"/>
</dbReference>
<dbReference type="Ensembl" id="ENSEBUT00000016895.1">
    <property type="protein sequence ID" value="ENSEBUP00000016319.1"/>
    <property type="gene ID" value="ENSEBUG00000010239.1"/>
</dbReference>
<evidence type="ECO:0000256" key="10">
    <source>
        <dbReference type="SAM" id="MobiDB-lite"/>
    </source>
</evidence>
<evidence type="ECO:0000256" key="11">
    <source>
        <dbReference type="SAM" id="Phobius"/>
    </source>
</evidence>
<name>A0A8C4QLK9_EPTBU</name>
<evidence type="ECO:0000313" key="14">
    <source>
        <dbReference type="Ensembl" id="ENSEBUP00000016319.1"/>
    </source>
</evidence>
<evidence type="ECO:0000256" key="8">
    <source>
        <dbReference type="ARBA" id="ARBA00023180"/>
    </source>
</evidence>
<keyword evidence="15" id="KW-1185">Reference proteome</keyword>
<dbReference type="Proteomes" id="UP000694388">
    <property type="component" value="Unplaced"/>
</dbReference>
<evidence type="ECO:0000313" key="15">
    <source>
        <dbReference type="Proteomes" id="UP000694388"/>
    </source>
</evidence>
<keyword evidence="9" id="KW-0119">Carbohydrate metabolism</keyword>
<proteinExistence type="inferred from homology"/>
<dbReference type="Ensembl" id="ENSEBUT00000016888.1">
    <property type="protein sequence ID" value="ENSEBUP00000016312.1"/>
    <property type="gene ID" value="ENSEBUG00000010239.1"/>
</dbReference>
<organism evidence="14 15">
    <name type="scientific">Eptatretus burgeri</name>
    <name type="common">Inshore hagfish</name>
    <dbReference type="NCBI Taxonomy" id="7764"/>
    <lineage>
        <taxon>Eukaryota</taxon>
        <taxon>Metazoa</taxon>
        <taxon>Chordata</taxon>
        <taxon>Craniata</taxon>
        <taxon>Vertebrata</taxon>
        <taxon>Cyclostomata</taxon>
        <taxon>Myxini</taxon>
        <taxon>Myxiniformes</taxon>
        <taxon>Myxinidae</taxon>
        <taxon>Eptatretinae</taxon>
        <taxon>Eptatretus</taxon>
    </lineage>
</organism>
<feature type="region of interest" description="Disordered" evidence="10">
    <location>
        <begin position="208"/>
        <end position="243"/>
    </location>
</feature>
<feature type="domain" description="Malectin" evidence="13">
    <location>
        <begin position="24"/>
        <end position="184"/>
    </location>
</feature>
<dbReference type="PANTHER" id="PTHR13460:SF0">
    <property type="entry name" value="MALECTIN"/>
    <property type="match status" value="1"/>
</dbReference>
<keyword evidence="3 11" id="KW-0812">Transmembrane</keyword>